<dbReference type="OrthoDB" id="10255630at2759"/>
<evidence type="ECO:0000313" key="2">
    <source>
        <dbReference type="Proteomes" id="UP000516437"/>
    </source>
</evidence>
<gene>
    <name evidence="1" type="ORF">CJ030_MR5G001865</name>
</gene>
<protein>
    <submittedName>
        <fullName evidence="1">Uncharacterized protein</fullName>
    </submittedName>
</protein>
<sequence>MDHSERSITNVGGQTQRPAWMDAFLAELRGSIRAIVEPTHSLCMELQCRLIGLENKFALTDRALTEEMNIMERELFAVREQLSQLSKSVHTVPIQLQTLIRRVDNIEEHLAHVRDVLGQDLDEPSRDSE</sequence>
<proteinExistence type="predicted"/>
<dbReference type="AlphaFoldDB" id="A0A6A1VJQ7"/>
<name>A0A6A1VJQ7_9ROSI</name>
<comment type="caution">
    <text evidence="1">The sequence shown here is derived from an EMBL/GenBank/DDBJ whole genome shotgun (WGS) entry which is preliminary data.</text>
</comment>
<accession>A0A6A1VJQ7</accession>
<reference evidence="1 2" key="1">
    <citation type="journal article" date="2019" name="Plant Biotechnol. J.">
        <title>The red bayberry genome and genetic basis of sex determination.</title>
        <authorList>
            <person name="Jia H.M."/>
            <person name="Jia H.J."/>
            <person name="Cai Q.L."/>
            <person name="Wang Y."/>
            <person name="Zhao H.B."/>
            <person name="Yang W.F."/>
            <person name="Wang G.Y."/>
            <person name="Li Y.H."/>
            <person name="Zhan D.L."/>
            <person name="Shen Y.T."/>
            <person name="Niu Q.F."/>
            <person name="Chang L."/>
            <person name="Qiu J."/>
            <person name="Zhao L."/>
            <person name="Xie H.B."/>
            <person name="Fu W.Y."/>
            <person name="Jin J."/>
            <person name="Li X.W."/>
            <person name="Jiao Y."/>
            <person name="Zhou C.C."/>
            <person name="Tu T."/>
            <person name="Chai C.Y."/>
            <person name="Gao J.L."/>
            <person name="Fan L.J."/>
            <person name="van de Weg E."/>
            <person name="Wang J.Y."/>
            <person name="Gao Z.S."/>
        </authorList>
    </citation>
    <scope>NUCLEOTIDE SEQUENCE [LARGE SCALE GENOMIC DNA]</scope>
    <source>
        <tissue evidence="1">Leaves</tissue>
    </source>
</reference>
<evidence type="ECO:0000313" key="1">
    <source>
        <dbReference type="EMBL" id="KAB1212943.1"/>
    </source>
</evidence>
<keyword evidence="2" id="KW-1185">Reference proteome</keyword>
<dbReference type="Proteomes" id="UP000516437">
    <property type="component" value="Chromosome 5"/>
</dbReference>
<dbReference type="EMBL" id="RXIC02000023">
    <property type="protein sequence ID" value="KAB1212943.1"/>
    <property type="molecule type" value="Genomic_DNA"/>
</dbReference>
<organism evidence="1 2">
    <name type="scientific">Morella rubra</name>
    <name type="common">Chinese bayberry</name>
    <dbReference type="NCBI Taxonomy" id="262757"/>
    <lineage>
        <taxon>Eukaryota</taxon>
        <taxon>Viridiplantae</taxon>
        <taxon>Streptophyta</taxon>
        <taxon>Embryophyta</taxon>
        <taxon>Tracheophyta</taxon>
        <taxon>Spermatophyta</taxon>
        <taxon>Magnoliopsida</taxon>
        <taxon>eudicotyledons</taxon>
        <taxon>Gunneridae</taxon>
        <taxon>Pentapetalae</taxon>
        <taxon>rosids</taxon>
        <taxon>fabids</taxon>
        <taxon>Fagales</taxon>
        <taxon>Myricaceae</taxon>
        <taxon>Morella</taxon>
    </lineage>
</organism>